<dbReference type="EMBL" id="FNST01000002">
    <property type="protein sequence ID" value="SEC98781.1"/>
    <property type="molecule type" value="Genomic_DNA"/>
</dbReference>
<evidence type="ECO:0000313" key="3">
    <source>
        <dbReference type="Proteomes" id="UP000198609"/>
    </source>
</evidence>
<feature type="signal peptide" evidence="1">
    <location>
        <begin position="1"/>
        <end position="31"/>
    </location>
</feature>
<dbReference type="AlphaFoldDB" id="A0A1H4X1Q6"/>
<keyword evidence="2" id="KW-0378">Hydrolase</keyword>
<feature type="chain" id="PRO_5011673999" evidence="1">
    <location>
        <begin position="32"/>
        <end position="617"/>
    </location>
</feature>
<dbReference type="Proteomes" id="UP000198609">
    <property type="component" value="Unassembled WGS sequence"/>
</dbReference>
<dbReference type="SUPFAM" id="SSF48208">
    <property type="entry name" value="Six-hairpin glycosidases"/>
    <property type="match status" value="1"/>
</dbReference>
<dbReference type="Gene3D" id="1.50.10.20">
    <property type="match status" value="1"/>
</dbReference>
<dbReference type="PANTHER" id="PTHR47791:SF3">
    <property type="entry name" value="MEIOTICALLY UP-REGULATED GENE 191 PROTEIN"/>
    <property type="match status" value="1"/>
</dbReference>
<dbReference type="PANTHER" id="PTHR47791">
    <property type="entry name" value="MEIOTICALLY UP-REGULATED GENE 191 PROTEIN"/>
    <property type="match status" value="1"/>
</dbReference>
<evidence type="ECO:0000313" key="2">
    <source>
        <dbReference type="EMBL" id="SEC98781.1"/>
    </source>
</evidence>
<evidence type="ECO:0000256" key="1">
    <source>
        <dbReference type="SAM" id="SignalP"/>
    </source>
</evidence>
<sequence>MSARLHRVLRGLLTLAIALAGLVLLPTPSRAATPPVCALACDTLDPSKAQRDTFPVPQVNLGGRILKLHLSDPDSMAWASIDNGVSGDSVWLDRSWDRGKSWEGLLGKASIPGTWTGTRTLMYNLTDPVGHRRGWIRACGDAAGVTCTDWAYPTVCDGTSCDGADPATAAGDDRPVPNTTLFGRTISLHVDQKNAMAWGVIESGGAGDEIWLDRSWDNGATWPEGSSLGRTSVAPGRTSTRTAMFATRDPRGLMFGGAVRACGREAAHQEGACTAWVRPAPSRARAAADALMASYQTYEGWWRSSWWNSAVAVTSLIDFAQRTGRSDYDWVIARTFEQNRGTFPAGVRSSDAVEGHFISRAIDDAAWWGVAWLAAYDHTHERRYLDEAVTIAAYVHQYWDTGSCGGGVWWDRERTYKNAVTNGLYLWLTTSLHQRISGDTVWGDRAATAATWYQRSGLINGAGLVNDGLTGDCRNNGQTVWSYNQGLAIGAFTELWRSTGNGQYLDTARRLADAAITSTALTRDGVLTESCDTGTGACDDNQKQFKGIFMRHLADLADATGSATYRAYITQQADSIWTTDRDPLNRLGQRWAGTTPNQVDWRTQASALGALTAADGL</sequence>
<dbReference type="InterPro" id="IPR005198">
    <property type="entry name" value="Glyco_hydro_76"/>
</dbReference>
<name>A0A1H4X1Q6_STRMJ</name>
<dbReference type="RefSeq" id="WP_093466486.1">
    <property type="nucleotide sequence ID" value="NZ_FNST01000002.1"/>
</dbReference>
<dbReference type="GO" id="GO:0016787">
    <property type="term" value="F:hydrolase activity"/>
    <property type="evidence" value="ECO:0007669"/>
    <property type="project" value="UniProtKB-KW"/>
</dbReference>
<dbReference type="Pfam" id="PF03663">
    <property type="entry name" value="Glyco_hydro_76"/>
    <property type="match status" value="1"/>
</dbReference>
<dbReference type="InterPro" id="IPR053169">
    <property type="entry name" value="MUG_Protein"/>
</dbReference>
<keyword evidence="1" id="KW-0732">Signal</keyword>
<protein>
    <submittedName>
        <fullName evidence="2">Glycosyl hydrolase family 76</fullName>
    </submittedName>
</protein>
<keyword evidence="3" id="KW-1185">Reference proteome</keyword>
<reference evidence="3" key="1">
    <citation type="submission" date="2016-10" db="EMBL/GenBank/DDBJ databases">
        <authorList>
            <person name="Varghese N."/>
            <person name="Submissions S."/>
        </authorList>
    </citation>
    <scope>NUCLEOTIDE SEQUENCE [LARGE SCALE GENOMIC DNA]</scope>
    <source>
        <strain evidence="3">DSM 40318</strain>
    </source>
</reference>
<dbReference type="InterPro" id="IPR008928">
    <property type="entry name" value="6-hairpin_glycosidase_sf"/>
</dbReference>
<gene>
    <name evidence="2" type="ORF">SAMN04490356_6376</name>
</gene>
<dbReference type="GO" id="GO:0005975">
    <property type="term" value="P:carbohydrate metabolic process"/>
    <property type="evidence" value="ECO:0007669"/>
    <property type="project" value="InterPro"/>
</dbReference>
<organism evidence="2 3">
    <name type="scientific">Streptomyces melanosporofaciens</name>
    <dbReference type="NCBI Taxonomy" id="67327"/>
    <lineage>
        <taxon>Bacteria</taxon>
        <taxon>Bacillati</taxon>
        <taxon>Actinomycetota</taxon>
        <taxon>Actinomycetes</taxon>
        <taxon>Kitasatosporales</taxon>
        <taxon>Streptomycetaceae</taxon>
        <taxon>Streptomyces</taxon>
        <taxon>Streptomyces violaceusniger group</taxon>
    </lineage>
</organism>
<accession>A0A1H4X1Q6</accession>
<proteinExistence type="predicted"/>